<gene>
    <name evidence="2" type="ORF">SAMN05216554_3990</name>
</gene>
<dbReference type="GO" id="GO:0009253">
    <property type="term" value="P:peptidoglycan catabolic process"/>
    <property type="evidence" value="ECO:0007669"/>
    <property type="project" value="TreeGrafter"/>
</dbReference>
<keyword evidence="1" id="KW-0472">Membrane</keyword>
<dbReference type="PANTHER" id="PTHR30163:SF8">
    <property type="entry name" value="LYTIC MUREIN TRANSGLYCOSYLASE"/>
    <property type="match status" value="1"/>
</dbReference>
<dbReference type="EMBL" id="FNPZ01000004">
    <property type="protein sequence ID" value="SDZ45224.1"/>
    <property type="molecule type" value="Genomic_DNA"/>
</dbReference>
<dbReference type="InterPro" id="IPR043426">
    <property type="entry name" value="MltB-like"/>
</dbReference>
<evidence type="ECO:0000313" key="3">
    <source>
        <dbReference type="Proteomes" id="UP000198891"/>
    </source>
</evidence>
<evidence type="ECO:0000256" key="1">
    <source>
        <dbReference type="SAM" id="Phobius"/>
    </source>
</evidence>
<dbReference type="SUPFAM" id="SSF53955">
    <property type="entry name" value="Lysozyme-like"/>
    <property type="match status" value="1"/>
</dbReference>
<name>A0A1H3T4V5_9MICO</name>
<sequence>MTRTPGRPTVRPRRPVSRVGRTTATLVCAAFLIAGVVGWIAGMPKPSEAVPYAFAEIAPTPGAVQARTGSIAGGGAGGSDVAATQTAPPVGSATDGIVSAEWMATTSAATGIPVRALQAYAVAARTLETRAPQCHLGWNTLAALGERESAHGTHEGAHLDAGGQLIGQILGPVLDGSVYDAVPDTDGGRWDGDAQYDRAVGPLQFIPATWTAIGEDGSGDSVADPNQIDDAALSAGIYLCASGGDLSTADGWASAVRAYNTADDYLPAVRKQADDYARLAG</sequence>
<organism evidence="2 3">
    <name type="scientific">Herbiconiux ginsengi</name>
    <dbReference type="NCBI Taxonomy" id="381665"/>
    <lineage>
        <taxon>Bacteria</taxon>
        <taxon>Bacillati</taxon>
        <taxon>Actinomycetota</taxon>
        <taxon>Actinomycetes</taxon>
        <taxon>Micrococcales</taxon>
        <taxon>Microbacteriaceae</taxon>
        <taxon>Herbiconiux</taxon>
    </lineage>
</organism>
<dbReference type="GO" id="GO:0008933">
    <property type="term" value="F:peptidoglycan lytic transglycosylase activity"/>
    <property type="evidence" value="ECO:0007669"/>
    <property type="project" value="TreeGrafter"/>
</dbReference>
<keyword evidence="3" id="KW-1185">Reference proteome</keyword>
<dbReference type="STRING" id="381665.SAMN05216554_3990"/>
<dbReference type="AlphaFoldDB" id="A0A1H3T4V5"/>
<proteinExistence type="predicted"/>
<dbReference type="PANTHER" id="PTHR30163">
    <property type="entry name" value="MEMBRANE-BOUND LYTIC MUREIN TRANSGLYCOSYLASE B"/>
    <property type="match status" value="1"/>
</dbReference>
<keyword evidence="1" id="KW-0812">Transmembrane</keyword>
<dbReference type="CDD" id="cd13399">
    <property type="entry name" value="Slt35-like"/>
    <property type="match status" value="1"/>
</dbReference>
<evidence type="ECO:0000313" key="2">
    <source>
        <dbReference type="EMBL" id="SDZ45224.1"/>
    </source>
</evidence>
<dbReference type="Proteomes" id="UP000198891">
    <property type="component" value="Unassembled WGS sequence"/>
</dbReference>
<protein>
    <submittedName>
        <fullName evidence="2">Membrane-bound lytic murein transglycosylase B</fullName>
    </submittedName>
</protein>
<accession>A0A1H3T4V5</accession>
<dbReference type="InterPro" id="IPR023346">
    <property type="entry name" value="Lysozyme-like_dom_sf"/>
</dbReference>
<keyword evidence="1" id="KW-1133">Transmembrane helix</keyword>
<feature type="transmembrane region" description="Helical" evidence="1">
    <location>
        <begin position="21"/>
        <end position="41"/>
    </location>
</feature>
<reference evidence="2 3" key="1">
    <citation type="submission" date="2016-10" db="EMBL/GenBank/DDBJ databases">
        <authorList>
            <person name="de Groot N.N."/>
        </authorList>
    </citation>
    <scope>NUCLEOTIDE SEQUENCE [LARGE SCALE GENOMIC DNA]</scope>
    <source>
        <strain evidence="2 3">CGMCC 4.3491</strain>
    </source>
</reference>